<dbReference type="Proteomes" id="UP000823388">
    <property type="component" value="Chromosome 2K"/>
</dbReference>
<dbReference type="GO" id="GO:0070300">
    <property type="term" value="F:phosphatidic acid binding"/>
    <property type="evidence" value="ECO:0007669"/>
    <property type="project" value="InterPro"/>
</dbReference>
<accession>A0A8T0WGP7</accession>
<proteinExistence type="predicted"/>
<dbReference type="AlphaFoldDB" id="A0A8T0WGP7"/>
<name>A0A8T0WGP7_PANVG</name>
<evidence type="ECO:0000256" key="1">
    <source>
        <dbReference type="SAM" id="MobiDB-lite"/>
    </source>
</evidence>
<comment type="caution">
    <text evidence="2">The sequence shown here is derived from an EMBL/GenBank/DDBJ whole genome shotgun (WGS) entry which is preliminary data.</text>
</comment>
<feature type="region of interest" description="Disordered" evidence="1">
    <location>
        <begin position="1"/>
        <end position="90"/>
    </location>
</feature>
<protein>
    <submittedName>
        <fullName evidence="2">Uncharacterized protein</fullName>
    </submittedName>
</protein>
<gene>
    <name evidence="2" type="ORF">PVAP13_2KG512510</name>
</gene>
<evidence type="ECO:0000313" key="2">
    <source>
        <dbReference type="EMBL" id="KAG2646515.1"/>
    </source>
</evidence>
<keyword evidence="3" id="KW-1185">Reference proteome</keyword>
<dbReference type="PANTHER" id="PTHR33971:SF15">
    <property type="entry name" value="OS06G0232000 PROTEIN"/>
    <property type="match status" value="1"/>
</dbReference>
<feature type="compositionally biased region" description="Basic and acidic residues" evidence="1">
    <location>
        <begin position="223"/>
        <end position="232"/>
    </location>
</feature>
<feature type="compositionally biased region" description="Acidic residues" evidence="1">
    <location>
        <begin position="7"/>
        <end position="18"/>
    </location>
</feature>
<feature type="region of interest" description="Disordered" evidence="1">
    <location>
        <begin position="199"/>
        <end position="232"/>
    </location>
</feature>
<dbReference type="EMBL" id="CM029039">
    <property type="protein sequence ID" value="KAG2646515.1"/>
    <property type="molecule type" value="Genomic_DNA"/>
</dbReference>
<organism evidence="2 3">
    <name type="scientific">Panicum virgatum</name>
    <name type="common">Blackwell switchgrass</name>
    <dbReference type="NCBI Taxonomy" id="38727"/>
    <lineage>
        <taxon>Eukaryota</taxon>
        <taxon>Viridiplantae</taxon>
        <taxon>Streptophyta</taxon>
        <taxon>Embryophyta</taxon>
        <taxon>Tracheophyta</taxon>
        <taxon>Spermatophyta</taxon>
        <taxon>Magnoliopsida</taxon>
        <taxon>Liliopsida</taxon>
        <taxon>Poales</taxon>
        <taxon>Poaceae</taxon>
        <taxon>PACMAD clade</taxon>
        <taxon>Panicoideae</taxon>
        <taxon>Panicodae</taxon>
        <taxon>Paniceae</taxon>
        <taxon>Panicinae</taxon>
        <taxon>Panicum</taxon>
        <taxon>Panicum sect. Hiantes</taxon>
    </lineage>
</organism>
<feature type="compositionally biased region" description="Low complexity" evidence="1">
    <location>
        <begin position="47"/>
        <end position="71"/>
    </location>
</feature>
<reference evidence="2" key="1">
    <citation type="submission" date="2020-05" db="EMBL/GenBank/DDBJ databases">
        <title>WGS assembly of Panicum virgatum.</title>
        <authorList>
            <person name="Lovell J.T."/>
            <person name="Jenkins J."/>
            <person name="Shu S."/>
            <person name="Juenger T.E."/>
            <person name="Schmutz J."/>
        </authorList>
    </citation>
    <scope>NUCLEOTIDE SEQUENCE</scope>
    <source>
        <strain evidence="2">AP13</strain>
    </source>
</reference>
<feature type="region of interest" description="Disordered" evidence="1">
    <location>
        <begin position="133"/>
        <end position="184"/>
    </location>
</feature>
<dbReference type="PANTHER" id="PTHR33971">
    <property type="entry name" value="OS06G0232000 PROTEIN"/>
    <property type="match status" value="1"/>
</dbReference>
<evidence type="ECO:0000313" key="3">
    <source>
        <dbReference type="Proteomes" id="UP000823388"/>
    </source>
</evidence>
<feature type="compositionally biased region" description="Low complexity" evidence="1">
    <location>
        <begin position="205"/>
        <end position="217"/>
    </location>
</feature>
<dbReference type="InterPro" id="IPR038943">
    <property type="entry name" value="PLDrp1-like"/>
</dbReference>
<sequence length="247" mass="25852">MGHESGAVEEPDDFDEFDPTPYDGGYDLFVTYGRPLPPSKETCHPCSAPSSTRPTAGAAAAATNPARACGGADRRGSFPTASRHGSGDALAQETVQEQGVQLDGHPRQEGEGVGHGGAAGASRLALGRRAQVGVGAGSARGRQGYRRADQDTARRSHMGAACGGPTASQSRRDGATSAGAMRRARRARRLGIQQCAGTCRDGARARPPSARASNRAAIGDPNAMERDEGEKAIRGRRRLRAFWSKIF</sequence>